<sequence length="209" mass="24677">MVNKQQLSITHIDNEIFEARFSFVKNDFIRENIKIYARYLTFLYSFGRKYNLHPDIVFSLYKDIIIYSAQIVEALCHYLISELIKNDEVENKILGREWRKVSLMNCKLLLPELEIQAGSYRVSTIIEKKVGKRFKNKINFKKLIDYCEHAGLPEMFIKRLSGFKDKRNKIHIGSLEFVDDVYTENDVSATLSDMSYIIDEIKQRLATEK</sequence>
<proteinExistence type="predicted"/>
<name>A0A0G0GXQ9_9BACT</name>
<dbReference type="AlphaFoldDB" id="A0A0G0GXQ9"/>
<dbReference type="EMBL" id="LBTH01000045">
    <property type="protein sequence ID" value="KKQ34827.1"/>
    <property type="molecule type" value="Genomic_DNA"/>
</dbReference>
<dbReference type="Proteomes" id="UP000034852">
    <property type="component" value="Unassembled WGS sequence"/>
</dbReference>
<organism evidence="1 2">
    <name type="scientific">candidate division WS6 bacterium GW2011_GWA2_37_6</name>
    <dbReference type="NCBI Taxonomy" id="1619087"/>
    <lineage>
        <taxon>Bacteria</taxon>
        <taxon>Candidatus Dojkabacteria</taxon>
    </lineage>
</organism>
<evidence type="ECO:0008006" key="3">
    <source>
        <dbReference type="Google" id="ProtNLM"/>
    </source>
</evidence>
<comment type="caution">
    <text evidence="1">The sequence shown here is derived from an EMBL/GenBank/DDBJ whole genome shotgun (WGS) entry which is preliminary data.</text>
</comment>
<evidence type="ECO:0000313" key="2">
    <source>
        <dbReference type="Proteomes" id="UP000034852"/>
    </source>
</evidence>
<evidence type="ECO:0000313" key="1">
    <source>
        <dbReference type="EMBL" id="KKQ34827.1"/>
    </source>
</evidence>
<accession>A0A0G0GXQ9</accession>
<gene>
    <name evidence="1" type="ORF">US52_C0045G0002</name>
</gene>
<protein>
    <recommendedName>
        <fullName evidence="3">RiboL-PSP-HEPN domain-containing protein</fullName>
    </recommendedName>
</protein>
<reference evidence="1 2" key="1">
    <citation type="journal article" date="2015" name="Nature">
        <title>rRNA introns, odd ribosomes, and small enigmatic genomes across a large radiation of phyla.</title>
        <authorList>
            <person name="Brown C.T."/>
            <person name="Hug L.A."/>
            <person name="Thomas B.C."/>
            <person name="Sharon I."/>
            <person name="Castelle C.J."/>
            <person name="Singh A."/>
            <person name="Wilkins M.J."/>
            <person name="Williams K.H."/>
            <person name="Banfield J.F."/>
        </authorList>
    </citation>
    <scope>NUCLEOTIDE SEQUENCE [LARGE SCALE GENOMIC DNA]</scope>
</reference>